<keyword evidence="3" id="KW-1185">Reference proteome</keyword>
<dbReference type="PANTHER" id="PTHR35562">
    <property type="entry name" value="DNA ENDONUCLEASE SMRA-RELATED"/>
    <property type="match status" value="1"/>
</dbReference>
<dbReference type="InterPro" id="IPR002625">
    <property type="entry name" value="Smr_dom"/>
</dbReference>
<dbReference type="OrthoDB" id="9808881at2"/>
<dbReference type="SUPFAM" id="SSF160443">
    <property type="entry name" value="SMR domain-like"/>
    <property type="match status" value="1"/>
</dbReference>
<comment type="caution">
    <text evidence="2">The sequence shown here is derived from an EMBL/GenBank/DDBJ whole genome shotgun (WGS) entry which is preliminary data.</text>
</comment>
<proteinExistence type="predicted"/>
<dbReference type="PROSITE" id="PS50828">
    <property type="entry name" value="SMR"/>
    <property type="match status" value="1"/>
</dbReference>
<dbReference type="AlphaFoldDB" id="L8XUG2"/>
<dbReference type="PANTHER" id="PTHR35562:SF2">
    <property type="entry name" value="DNA ENDONUCLEASE SMRA-RELATED"/>
    <property type="match status" value="1"/>
</dbReference>
<feature type="domain" description="Smr" evidence="1">
    <location>
        <begin position="114"/>
        <end position="191"/>
    </location>
</feature>
<dbReference type="Gene3D" id="3.30.1370.110">
    <property type="match status" value="1"/>
</dbReference>
<dbReference type="Pfam" id="PF01713">
    <property type="entry name" value="Smr"/>
    <property type="match status" value="1"/>
</dbReference>
<dbReference type="PATRIC" id="fig|1261130.3.peg.1670"/>
<organism evidence="2 3">
    <name type="scientific">Wohlfahrtiimonas chitiniclastica SH04</name>
    <dbReference type="NCBI Taxonomy" id="1261130"/>
    <lineage>
        <taxon>Bacteria</taxon>
        <taxon>Pseudomonadati</taxon>
        <taxon>Pseudomonadota</taxon>
        <taxon>Gammaproteobacteria</taxon>
        <taxon>Cardiobacteriales</taxon>
        <taxon>Ignatzschineriaceae</taxon>
        <taxon>Wohlfahrtiimonas</taxon>
    </lineage>
</organism>
<name>L8XUG2_9GAMM</name>
<dbReference type="EMBL" id="AOBV01000010">
    <property type="protein sequence ID" value="ELV07522.1"/>
    <property type="molecule type" value="Genomic_DNA"/>
</dbReference>
<sequence length="198" mass="23285">MAKDYQKQLKQMKAVIRRDELKAKMAAAVQKPVELEFASVMKDVKRIYSDRVDPLTLRPKRKVRVRPHYEEIEYDYFYIGETYEAAPIQHSKNGQGNRDVQKLQQRTYRIVESLDLHGHKMDGLDELLTEFCHYVQSKGVCGRIIHGSGLGSKNFTPILKNHVRRWLYEYPEVLAYTEERNNDGAVIFLLKRKAWVKE</sequence>
<evidence type="ECO:0000313" key="3">
    <source>
        <dbReference type="Proteomes" id="UP000011617"/>
    </source>
</evidence>
<dbReference type="Proteomes" id="UP000011617">
    <property type="component" value="Unassembled WGS sequence"/>
</dbReference>
<protein>
    <recommendedName>
        <fullName evidence="1">Smr domain-containing protein</fullName>
    </recommendedName>
</protein>
<gene>
    <name evidence="2" type="ORF">F387_01640</name>
</gene>
<reference evidence="2 3" key="1">
    <citation type="journal article" date="2013" name="Genome Announc.">
        <title>Complete Genome Sequence of Wohlfahrtiimonas chitiniclastica Strain SH04, Isolated from Chrysomya megacephala Collected from Pudong International Airport in China.</title>
        <authorList>
            <person name="Cao X.M."/>
            <person name="Chen T."/>
            <person name="Xu L.Z."/>
            <person name="Yao L.S."/>
            <person name="Qi J."/>
            <person name="Zhang X.L."/>
            <person name="Yan Q.L."/>
            <person name="Deng Y.H."/>
            <person name="Guo T.Y."/>
            <person name="Wang J."/>
            <person name="Hu K.X."/>
            <person name="Xu B.L."/>
        </authorList>
    </citation>
    <scope>NUCLEOTIDE SEQUENCE [LARGE SCALE GENOMIC DNA]</scope>
    <source>
        <strain evidence="2 3">SH04</strain>
    </source>
</reference>
<evidence type="ECO:0000313" key="2">
    <source>
        <dbReference type="EMBL" id="ELV07522.1"/>
    </source>
</evidence>
<evidence type="ECO:0000259" key="1">
    <source>
        <dbReference type="PROSITE" id="PS50828"/>
    </source>
</evidence>
<dbReference type="HOGENOM" id="CLU_055978_1_1_6"/>
<accession>L8XUG2</accession>
<dbReference type="InterPro" id="IPR036063">
    <property type="entry name" value="Smr_dom_sf"/>
</dbReference>
<dbReference type="RefSeq" id="WP_008316526.1">
    <property type="nucleotide sequence ID" value="NZ_KB372783.1"/>
</dbReference>